<keyword evidence="2" id="KW-1185">Reference proteome</keyword>
<dbReference type="RefSeq" id="WP_324692304.1">
    <property type="nucleotide sequence ID" value="NZ_BAABCR010000003.1"/>
</dbReference>
<gene>
    <name evidence="1" type="ORF">GCM10022386_01540</name>
</gene>
<evidence type="ECO:0000313" key="2">
    <source>
        <dbReference type="Proteomes" id="UP001500968"/>
    </source>
</evidence>
<reference evidence="2" key="1">
    <citation type="journal article" date="2019" name="Int. J. Syst. Evol. Microbiol.">
        <title>The Global Catalogue of Microorganisms (GCM) 10K type strain sequencing project: providing services to taxonomists for standard genome sequencing and annotation.</title>
        <authorList>
            <consortium name="The Broad Institute Genomics Platform"/>
            <consortium name="The Broad Institute Genome Sequencing Center for Infectious Disease"/>
            <person name="Wu L."/>
            <person name="Ma J."/>
        </authorList>
    </citation>
    <scope>NUCLEOTIDE SEQUENCE [LARGE SCALE GENOMIC DNA]</scope>
    <source>
        <strain evidence="2">JCM 17064</strain>
    </source>
</reference>
<dbReference type="Proteomes" id="UP001500968">
    <property type="component" value="Unassembled WGS sequence"/>
</dbReference>
<organism evidence="1 2">
    <name type="scientific">Flavobacterium cheonhonense</name>
    <dbReference type="NCBI Taxonomy" id="706185"/>
    <lineage>
        <taxon>Bacteria</taxon>
        <taxon>Pseudomonadati</taxon>
        <taxon>Bacteroidota</taxon>
        <taxon>Flavobacteriia</taxon>
        <taxon>Flavobacteriales</taxon>
        <taxon>Flavobacteriaceae</taxon>
        <taxon>Flavobacterium</taxon>
    </lineage>
</organism>
<comment type="caution">
    <text evidence="1">The sequence shown here is derived from an EMBL/GenBank/DDBJ whole genome shotgun (WGS) entry which is preliminary data.</text>
</comment>
<evidence type="ECO:0000313" key="1">
    <source>
        <dbReference type="EMBL" id="GAA4022333.1"/>
    </source>
</evidence>
<proteinExistence type="predicted"/>
<dbReference type="EMBL" id="BAABCR010000003">
    <property type="protein sequence ID" value="GAA4022333.1"/>
    <property type="molecule type" value="Genomic_DNA"/>
</dbReference>
<evidence type="ECO:0008006" key="3">
    <source>
        <dbReference type="Google" id="ProtNLM"/>
    </source>
</evidence>
<sequence>MSKGYIKLAVLFLLLFYNIVEAQISEKDRIINILNKSEAFYNNTKAYSLDSRYRLYVNHTSNEIKEEYTGVTIKQDDNVYNRIATTEMIGIGKSLIKIDNKNKRIKVFRYNTSSNEMSTIKDFKNYLQYFTIVKLTENQSQWICTLETGKISMVPFSKVVLYLKKSNYQIERQDLFYLTKYKTRIVKGVPNYEMPRLVVSFSNFKNKVEDKNCFDKSSYIKVKGGKIYPSKKYASYTIVD</sequence>
<accession>A0ABP7T854</accession>
<name>A0ABP7T854_9FLAO</name>
<protein>
    <recommendedName>
        <fullName evidence="3">GLPGLI family protein</fullName>
    </recommendedName>
</protein>